<protein>
    <recommendedName>
        <fullName evidence="6">Anoctamin</fullName>
    </recommendedName>
</protein>
<sequence>MFTGVMISSCTIDRTYIDAFKLCNTVQRPFGRQVKDIGAWQKAMELLGIVGVMVNCALIGQS</sequence>
<comment type="similarity">
    <text evidence="2 6">Belongs to the anoctamin family.</text>
</comment>
<comment type="subcellular location">
    <subcellularLocation>
        <location evidence="1 6">Membrane</location>
        <topology evidence="1 6">Multi-pass membrane protein</topology>
    </subcellularLocation>
</comment>
<evidence type="ECO:0000256" key="3">
    <source>
        <dbReference type="ARBA" id="ARBA00022692"/>
    </source>
</evidence>
<dbReference type="EMBL" id="KN718913">
    <property type="protein sequence ID" value="KJH39960.1"/>
    <property type="molecule type" value="Genomic_DNA"/>
</dbReference>
<evidence type="ECO:0000256" key="4">
    <source>
        <dbReference type="ARBA" id="ARBA00022989"/>
    </source>
</evidence>
<evidence type="ECO:0000256" key="1">
    <source>
        <dbReference type="ARBA" id="ARBA00004141"/>
    </source>
</evidence>
<proteinExistence type="inferred from homology"/>
<organism evidence="8 9">
    <name type="scientific">Dictyocaulus viviparus</name>
    <name type="common">Bovine lungworm</name>
    <dbReference type="NCBI Taxonomy" id="29172"/>
    <lineage>
        <taxon>Eukaryota</taxon>
        <taxon>Metazoa</taxon>
        <taxon>Ecdysozoa</taxon>
        <taxon>Nematoda</taxon>
        <taxon>Chromadorea</taxon>
        <taxon>Rhabditida</taxon>
        <taxon>Rhabditina</taxon>
        <taxon>Rhabditomorpha</taxon>
        <taxon>Strongyloidea</taxon>
        <taxon>Metastrongylidae</taxon>
        <taxon>Dictyocaulus</taxon>
    </lineage>
</organism>
<dbReference type="OrthoDB" id="296386at2759"/>
<reference evidence="8 9" key="1">
    <citation type="submission" date="2013-11" db="EMBL/GenBank/DDBJ databases">
        <title>Draft genome of the bovine lungworm Dictyocaulus viviparus.</title>
        <authorList>
            <person name="Mitreva M."/>
        </authorList>
    </citation>
    <scope>NUCLEOTIDE SEQUENCE [LARGE SCALE GENOMIC DNA]</scope>
    <source>
        <strain evidence="8 9">HannoverDv2000</strain>
    </source>
</reference>
<evidence type="ECO:0000313" key="8">
    <source>
        <dbReference type="EMBL" id="KJH39960.1"/>
    </source>
</evidence>
<evidence type="ECO:0000256" key="2">
    <source>
        <dbReference type="ARBA" id="ARBA00009671"/>
    </source>
</evidence>
<reference evidence="9" key="2">
    <citation type="journal article" date="2016" name="Sci. Rep.">
        <title>Dictyocaulus viviparus genome, variome and transcriptome elucidate lungworm biology and support future intervention.</title>
        <authorList>
            <person name="McNulty S.N."/>
            <person name="Strube C."/>
            <person name="Rosa B.A."/>
            <person name="Martin J.C."/>
            <person name="Tyagi R."/>
            <person name="Choi Y.J."/>
            <person name="Wang Q."/>
            <person name="Hallsworth Pepin K."/>
            <person name="Zhang X."/>
            <person name="Ozersky P."/>
            <person name="Wilson R.K."/>
            <person name="Sternberg P.W."/>
            <person name="Gasser R.B."/>
            <person name="Mitreva M."/>
        </authorList>
    </citation>
    <scope>NUCLEOTIDE SEQUENCE [LARGE SCALE GENOMIC DNA]</scope>
    <source>
        <strain evidence="9">HannoverDv2000</strain>
    </source>
</reference>
<dbReference type="Pfam" id="PF04547">
    <property type="entry name" value="Anoctamin"/>
    <property type="match status" value="1"/>
</dbReference>
<dbReference type="GO" id="GO:0005886">
    <property type="term" value="C:plasma membrane"/>
    <property type="evidence" value="ECO:0007669"/>
    <property type="project" value="TreeGrafter"/>
</dbReference>
<feature type="non-terminal residue" evidence="8">
    <location>
        <position position="62"/>
    </location>
</feature>
<keyword evidence="9" id="KW-1185">Reference proteome</keyword>
<evidence type="ECO:0000256" key="5">
    <source>
        <dbReference type="ARBA" id="ARBA00023136"/>
    </source>
</evidence>
<feature type="domain" description="Anoctamin transmembrane" evidence="7">
    <location>
        <begin position="16"/>
        <end position="59"/>
    </location>
</feature>
<dbReference type="InterPro" id="IPR049452">
    <property type="entry name" value="Anoctamin_TM"/>
</dbReference>
<dbReference type="GO" id="GO:0005254">
    <property type="term" value="F:chloride channel activity"/>
    <property type="evidence" value="ECO:0007669"/>
    <property type="project" value="TreeGrafter"/>
</dbReference>
<evidence type="ECO:0000259" key="7">
    <source>
        <dbReference type="Pfam" id="PF04547"/>
    </source>
</evidence>
<gene>
    <name evidence="8" type="ORF">DICVIV_14130</name>
</gene>
<dbReference type="PANTHER" id="PTHR12308:SF51">
    <property type="entry name" value="ANOCTAMIN-8"/>
    <property type="match status" value="1"/>
</dbReference>
<accession>A0A0D8X5Z5</accession>
<evidence type="ECO:0000313" key="9">
    <source>
        <dbReference type="Proteomes" id="UP000053766"/>
    </source>
</evidence>
<keyword evidence="5" id="KW-0472">Membrane</keyword>
<keyword evidence="3" id="KW-0812">Transmembrane</keyword>
<evidence type="ECO:0000256" key="6">
    <source>
        <dbReference type="RuleBase" id="RU280814"/>
    </source>
</evidence>
<name>A0A0D8X5Z5_DICVI</name>
<dbReference type="Proteomes" id="UP000053766">
    <property type="component" value="Unassembled WGS sequence"/>
</dbReference>
<dbReference type="InterPro" id="IPR007632">
    <property type="entry name" value="Anoctamin"/>
</dbReference>
<dbReference type="AlphaFoldDB" id="A0A0D8X5Z5"/>
<dbReference type="PANTHER" id="PTHR12308">
    <property type="entry name" value="ANOCTAMIN"/>
    <property type="match status" value="1"/>
</dbReference>
<keyword evidence="4" id="KW-1133">Transmembrane helix</keyword>